<dbReference type="Proteomes" id="UP000516072">
    <property type="component" value="Chromosome"/>
</dbReference>
<organism evidence="1 2">
    <name type="scientific">Candidatus Nitrosacidococcus tergens</name>
    <dbReference type="NCBI Taxonomy" id="553981"/>
    <lineage>
        <taxon>Bacteria</taxon>
        <taxon>Pseudomonadati</taxon>
        <taxon>Pseudomonadota</taxon>
        <taxon>Gammaproteobacteria</taxon>
        <taxon>Chromatiales</taxon>
        <taxon>Chromatiaceae</taxon>
        <taxon>Candidatus Nitrosacidococcus</taxon>
    </lineage>
</organism>
<protein>
    <submittedName>
        <fullName evidence="1">Uncharacterized protein</fullName>
    </submittedName>
</protein>
<dbReference type="KEGG" id="ntg:NSCAC_0693"/>
<dbReference type="RefSeq" id="WP_197745018.1">
    <property type="nucleotide sequence ID" value="NZ_LR778175.1"/>
</dbReference>
<name>A0A7G1Q8T7_9GAMM</name>
<proteinExistence type="predicted"/>
<dbReference type="EMBL" id="LR778175">
    <property type="protein sequence ID" value="CAB1275493.1"/>
    <property type="molecule type" value="Genomic_DNA"/>
</dbReference>
<dbReference type="AlphaFoldDB" id="A0A7G1Q8T7"/>
<accession>A0A7G1Q8T7</accession>
<keyword evidence="2" id="KW-1185">Reference proteome</keyword>
<gene>
    <name evidence="1" type="ORF">NSCAC_0693</name>
</gene>
<sequence length="311" mass="34280">MKTVKFNVKNNLPTQTTNHVLVFLKPVQPQSDYQYFAWQDLNPSQGYIIPFDFSIDISVAVGDINGGLGSPTSINPGQCFTAINPNGQTPKIDNIDINNVKPEQAGIVNGCNTPDTRIVLVWSNRGNRVITVGKGANDIINVGKIVTFELEPSLYFMAADPTITGPNFTLQDYSDTTEYKLNVGDSEVDVSWTRGTDSGKDEFIFTRKSAIQSVNILDYAHSVQNNLTDFNLTGISVKDWAGNTIFATAPRGKYSKNNGLEQVITEGANVLNSLQEGQRYLVYSNQLPAMGVIYNGQIPQNGYFDLWFVSQ</sequence>
<evidence type="ECO:0000313" key="1">
    <source>
        <dbReference type="EMBL" id="CAB1275493.1"/>
    </source>
</evidence>
<evidence type="ECO:0000313" key="2">
    <source>
        <dbReference type="Proteomes" id="UP000516072"/>
    </source>
</evidence>
<reference evidence="1 2" key="1">
    <citation type="submission" date="2020-03" db="EMBL/GenBank/DDBJ databases">
        <authorList>
            <person name="Picone N."/>
        </authorList>
    </citation>
    <scope>NUCLEOTIDE SEQUENCE [LARGE SCALE GENOMIC DNA]</scope>
    <source>
        <strain evidence="1">NSCAC1</strain>
    </source>
</reference>